<evidence type="ECO:0000313" key="2">
    <source>
        <dbReference type="Proteomes" id="UP000251075"/>
    </source>
</evidence>
<name>A0A364NT62_9PROT</name>
<dbReference type="NCBIfam" id="TIGR03573">
    <property type="entry name" value="WbuX"/>
    <property type="match status" value="1"/>
</dbReference>
<dbReference type="RefSeq" id="WP_112147232.1">
    <property type="nucleotide sequence ID" value="NZ_PGTO01000028.1"/>
</dbReference>
<comment type="caution">
    <text evidence="1">The sequence shown here is derived from an EMBL/GenBank/DDBJ whole genome shotgun (WGS) entry which is preliminary data.</text>
</comment>
<dbReference type="InterPro" id="IPR020022">
    <property type="entry name" value="N-acetyl_sugar_amidoTrfase"/>
</dbReference>
<protein>
    <submittedName>
        <fullName evidence="1">N-acetyl sugar amidotransferase</fullName>
    </submittedName>
</protein>
<gene>
    <name evidence="1" type="ORF">CU669_19310</name>
</gene>
<dbReference type="AlphaFoldDB" id="A0A364NT62"/>
<keyword evidence="2" id="KW-1185">Reference proteome</keyword>
<sequence>MPLEAYYGLPTEVVFCRRCLMTNQKPHSVNETTHTAASRKATLGFDESGLCDACRYAEMKDQAIDWDKREAMLHQLLDRYRRRDGGYDVIVSGSGGKDSAMTSHLLKYKYGMHPLTVTWAPHMYSDIGRQNLQRWIDVGGFDNLLFTANGRVMRTLTREAFENLYFPFQPFKFGIKFWAAKMAIKFGIKLVMYGEPYIEYGSTPMDDAASPALGLNYFVNDSKDLYLGGLHLDQLKDKHGLCDNDLLPFMPLRSHEVQGHELRVEYLGWYRKWDPQQAYYYAVENCGFEPDDERTEGTYGRYSSIDDRIDGLHYYSHYIKFGLGRCTFDASQEIRNGHITREEGIALMKKYEGEVPRRYMAECLDYIGIGEDQFWERTDRARSPHLWHKVDGEWRLRHPLPPDAPEDGPAANRGYQYLR</sequence>
<evidence type="ECO:0000313" key="1">
    <source>
        <dbReference type="EMBL" id="RAU20256.1"/>
    </source>
</evidence>
<reference evidence="1 2" key="1">
    <citation type="submission" date="2017-11" db="EMBL/GenBank/DDBJ databases">
        <title>Draft genome sequence of magnetotactic bacterium Magnetospirillum kuznetsovii LBB-42.</title>
        <authorList>
            <person name="Grouzdev D.S."/>
            <person name="Rysina M.S."/>
            <person name="Baslerov R.V."/>
            <person name="Koziaeva V."/>
        </authorList>
    </citation>
    <scope>NUCLEOTIDE SEQUENCE [LARGE SCALE GENOMIC DNA]</scope>
    <source>
        <strain evidence="1 2">LBB-42</strain>
    </source>
</reference>
<organism evidence="1 2">
    <name type="scientific">Paramagnetospirillum kuznetsovii</name>
    <dbReference type="NCBI Taxonomy" id="2053833"/>
    <lineage>
        <taxon>Bacteria</taxon>
        <taxon>Pseudomonadati</taxon>
        <taxon>Pseudomonadota</taxon>
        <taxon>Alphaproteobacteria</taxon>
        <taxon>Rhodospirillales</taxon>
        <taxon>Magnetospirillaceae</taxon>
        <taxon>Paramagnetospirillum</taxon>
    </lineage>
</organism>
<proteinExistence type="predicted"/>
<dbReference type="Proteomes" id="UP000251075">
    <property type="component" value="Unassembled WGS sequence"/>
</dbReference>
<accession>A0A364NT62</accession>
<dbReference type="GO" id="GO:0016740">
    <property type="term" value="F:transferase activity"/>
    <property type="evidence" value="ECO:0007669"/>
    <property type="project" value="UniProtKB-KW"/>
</dbReference>
<dbReference type="EMBL" id="PGTO01000028">
    <property type="protein sequence ID" value="RAU20256.1"/>
    <property type="molecule type" value="Genomic_DNA"/>
</dbReference>
<dbReference type="OrthoDB" id="9765475at2"/>
<keyword evidence="1" id="KW-0808">Transferase</keyword>
<dbReference type="SUPFAM" id="SSF52402">
    <property type="entry name" value="Adenine nucleotide alpha hydrolases-like"/>
    <property type="match status" value="1"/>
</dbReference>